<evidence type="ECO:0000313" key="2">
    <source>
        <dbReference type="EMBL" id="MBW0504343.1"/>
    </source>
</evidence>
<organism evidence="2 3">
    <name type="scientific">Austropuccinia psidii MF-1</name>
    <dbReference type="NCBI Taxonomy" id="1389203"/>
    <lineage>
        <taxon>Eukaryota</taxon>
        <taxon>Fungi</taxon>
        <taxon>Dikarya</taxon>
        <taxon>Basidiomycota</taxon>
        <taxon>Pucciniomycotina</taxon>
        <taxon>Pucciniomycetes</taxon>
        <taxon>Pucciniales</taxon>
        <taxon>Sphaerophragmiaceae</taxon>
        <taxon>Austropuccinia</taxon>
    </lineage>
</organism>
<reference evidence="2" key="1">
    <citation type="submission" date="2021-03" db="EMBL/GenBank/DDBJ databases">
        <title>Draft genome sequence of rust myrtle Austropuccinia psidii MF-1, a brazilian biotype.</title>
        <authorList>
            <person name="Quecine M.C."/>
            <person name="Pachon D.M.R."/>
            <person name="Bonatelli M.L."/>
            <person name="Correr F.H."/>
            <person name="Franceschini L.M."/>
            <person name="Leite T.F."/>
            <person name="Margarido G.R.A."/>
            <person name="Almeida C.A."/>
            <person name="Ferrarezi J.A."/>
            <person name="Labate C.A."/>
        </authorList>
    </citation>
    <scope>NUCLEOTIDE SEQUENCE</scope>
    <source>
        <strain evidence="2">MF-1</strain>
    </source>
</reference>
<sequence>MVSFYQVVLGLSIVSKCHAMEERNWTPHGGYHYSGSNYGDNSWGVGNAYSEFPPHQNSLPIQNYGYNQQGETLNMQEASSFSPQVINRPFYGSGSREPHDRVRDAYYKWNPPRMVKLEDIFTTPVQNFYKPYDPASASGKIPFEDDQALGRYPEERREILRDLNPVAWNERNEEFEKDCNVIRKFLAKIDEVETDSKKKQSWGTYNYFKELLVTCAASKKHDGRHLVWILKAPRTAFNKLELEQRLAHRLQMILDCHQGYMRQLNDRFGQHFEREETGFDEWLFNAFFSPPHGLPVIGFTSRGVDGPSEATVVATREKGMASRLVYHDGEKLFGNVQLKLIKVMTQDEDILMNIGALLSEWHRTYAPEKIKESFSPAECYKILKALRLYLD</sequence>
<dbReference type="EMBL" id="AVOT02017871">
    <property type="protein sequence ID" value="MBW0504343.1"/>
    <property type="molecule type" value="Genomic_DNA"/>
</dbReference>
<evidence type="ECO:0000256" key="1">
    <source>
        <dbReference type="SAM" id="SignalP"/>
    </source>
</evidence>
<comment type="caution">
    <text evidence="2">The sequence shown here is derived from an EMBL/GenBank/DDBJ whole genome shotgun (WGS) entry which is preliminary data.</text>
</comment>
<proteinExistence type="predicted"/>
<dbReference type="Proteomes" id="UP000765509">
    <property type="component" value="Unassembled WGS sequence"/>
</dbReference>
<dbReference type="AlphaFoldDB" id="A0A9Q3DPD1"/>
<name>A0A9Q3DPD1_9BASI</name>
<keyword evidence="3" id="KW-1185">Reference proteome</keyword>
<evidence type="ECO:0000313" key="3">
    <source>
        <dbReference type="Proteomes" id="UP000765509"/>
    </source>
</evidence>
<feature type="signal peptide" evidence="1">
    <location>
        <begin position="1"/>
        <end position="19"/>
    </location>
</feature>
<protein>
    <submittedName>
        <fullName evidence="2">Uncharacterized protein</fullName>
    </submittedName>
</protein>
<feature type="chain" id="PRO_5040136974" evidence="1">
    <location>
        <begin position="20"/>
        <end position="391"/>
    </location>
</feature>
<accession>A0A9Q3DPD1</accession>
<keyword evidence="1" id="KW-0732">Signal</keyword>
<gene>
    <name evidence="2" type="ORF">O181_044058</name>
</gene>